<accession>A0ABN2BHP3</accession>
<comment type="subcellular location">
    <subcellularLocation>
        <location evidence="7">Cell membrane</location>
        <topology evidence="7">Multi-pass membrane protein</topology>
    </subcellularLocation>
</comment>
<keyword evidence="3 7" id="KW-0812">Transmembrane</keyword>
<keyword evidence="5 7" id="KW-0472">Membrane</keyword>
<evidence type="ECO:0000256" key="1">
    <source>
        <dbReference type="ARBA" id="ARBA00022475"/>
    </source>
</evidence>
<comment type="function">
    <text evidence="7">Involved in cell division.</text>
</comment>
<evidence type="ECO:0000256" key="3">
    <source>
        <dbReference type="ARBA" id="ARBA00022692"/>
    </source>
</evidence>
<name>A0ABN2BHP3_9MICO</name>
<proteinExistence type="inferred from homology"/>
<dbReference type="Pfam" id="PF06781">
    <property type="entry name" value="CrgA"/>
    <property type="match status" value="1"/>
</dbReference>
<evidence type="ECO:0000256" key="6">
    <source>
        <dbReference type="ARBA" id="ARBA00023306"/>
    </source>
</evidence>
<keyword evidence="2 7" id="KW-0132">Cell division</keyword>
<sequence>MARKNSDAAARAASGGGLNPRWWVPTALGLMLLGLVWVMTYYISSGAYPIPNVDAINIVVGFAFIMVGFIMMTRWK</sequence>
<evidence type="ECO:0000256" key="5">
    <source>
        <dbReference type="ARBA" id="ARBA00023136"/>
    </source>
</evidence>
<evidence type="ECO:0000313" key="9">
    <source>
        <dbReference type="Proteomes" id="UP001501288"/>
    </source>
</evidence>
<keyword evidence="9" id="KW-1185">Reference proteome</keyword>
<evidence type="ECO:0000313" key="8">
    <source>
        <dbReference type="EMBL" id="GAA1540565.1"/>
    </source>
</evidence>
<comment type="similarity">
    <text evidence="7">Belongs to the CrgA family.</text>
</comment>
<evidence type="ECO:0000256" key="7">
    <source>
        <dbReference type="HAMAP-Rule" id="MF_00631"/>
    </source>
</evidence>
<reference evidence="8 9" key="1">
    <citation type="journal article" date="2019" name="Int. J. Syst. Evol. Microbiol.">
        <title>The Global Catalogue of Microorganisms (GCM) 10K type strain sequencing project: providing services to taxonomists for standard genome sequencing and annotation.</title>
        <authorList>
            <consortium name="The Broad Institute Genomics Platform"/>
            <consortium name="The Broad Institute Genome Sequencing Center for Infectious Disease"/>
            <person name="Wu L."/>
            <person name="Ma J."/>
        </authorList>
    </citation>
    <scope>NUCLEOTIDE SEQUENCE [LARGE SCALE GENOMIC DNA]</scope>
    <source>
        <strain evidence="8 9">JCM 14588</strain>
    </source>
</reference>
<dbReference type="RefSeq" id="WP_047310846.1">
    <property type="nucleotide sequence ID" value="NZ_BAAANV010000033.1"/>
</dbReference>
<comment type="caution">
    <text evidence="8">The sequence shown here is derived from an EMBL/GenBank/DDBJ whole genome shotgun (WGS) entry which is preliminary data.</text>
</comment>
<dbReference type="HAMAP" id="MF_00631">
    <property type="entry name" value="CrgA"/>
    <property type="match status" value="1"/>
</dbReference>
<keyword evidence="6 7" id="KW-0131">Cell cycle</keyword>
<dbReference type="EMBL" id="BAAANV010000033">
    <property type="protein sequence ID" value="GAA1540565.1"/>
    <property type="molecule type" value="Genomic_DNA"/>
</dbReference>
<organism evidence="8 9">
    <name type="scientific">Dermacoccus barathri</name>
    <dbReference type="NCBI Taxonomy" id="322601"/>
    <lineage>
        <taxon>Bacteria</taxon>
        <taxon>Bacillati</taxon>
        <taxon>Actinomycetota</taxon>
        <taxon>Actinomycetes</taxon>
        <taxon>Micrococcales</taxon>
        <taxon>Dermacoccaceae</taxon>
        <taxon>Dermacoccus</taxon>
    </lineage>
</organism>
<evidence type="ECO:0000256" key="2">
    <source>
        <dbReference type="ARBA" id="ARBA00022618"/>
    </source>
</evidence>
<feature type="transmembrane region" description="Helical" evidence="7">
    <location>
        <begin position="55"/>
        <end position="73"/>
    </location>
</feature>
<gene>
    <name evidence="7" type="primary">crgA</name>
    <name evidence="8" type="ORF">GCM10009762_12670</name>
</gene>
<feature type="transmembrane region" description="Helical" evidence="7">
    <location>
        <begin position="21"/>
        <end position="43"/>
    </location>
</feature>
<protein>
    <recommendedName>
        <fullName evidence="7">Cell division protein CrgA</fullName>
    </recommendedName>
</protein>
<dbReference type="Proteomes" id="UP001501288">
    <property type="component" value="Unassembled WGS sequence"/>
</dbReference>
<keyword evidence="1 7" id="KW-1003">Cell membrane</keyword>
<keyword evidence="4 7" id="KW-1133">Transmembrane helix</keyword>
<evidence type="ECO:0000256" key="4">
    <source>
        <dbReference type="ARBA" id="ARBA00022989"/>
    </source>
</evidence>
<dbReference type="InterPro" id="IPR009619">
    <property type="entry name" value="CrgA"/>
</dbReference>